<dbReference type="EMBL" id="BT086684">
    <property type="protein sequence ID" value="ACR37037.1"/>
    <property type="molecule type" value="mRNA"/>
</dbReference>
<accession>C4J787</accession>
<protein>
    <submittedName>
        <fullName evidence="1">Uncharacterized protein</fullName>
    </submittedName>
</protein>
<reference evidence="1" key="1">
    <citation type="journal article" date="2009" name="PLoS Genet.">
        <title>Sequencing, mapping, and analysis of 27,455 maize full-length cDNAs.</title>
        <authorList>
            <person name="Soderlund C."/>
            <person name="Descour A."/>
            <person name="Kudrna D."/>
            <person name="Bomhoff M."/>
            <person name="Boyd L."/>
            <person name="Currie J."/>
            <person name="Angelova A."/>
            <person name="Collura K."/>
            <person name="Wissotski M."/>
            <person name="Ashley E."/>
            <person name="Morrow D."/>
            <person name="Fernandes J."/>
            <person name="Walbot V."/>
            <person name="Yu Y."/>
        </authorList>
    </citation>
    <scope>NUCLEOTIDE SEQUENCE</scope>
    <source>
        <strain evidence="1">B73</strain>
    </source>
</reference>
<dbReference type="AlphaFoldDB" id="C4J787"/>
<evidence type="ECO:0000313" key="1">
    <source>
        <dbReference type="EMBL" id="ACR37037.1"/>
    </source>
</evidence>
<dbReference type="EMBL" id="BT086733">
    <property type="protein sequence ID" value="ACR37086.1"/>
    <property type="molecule type" value="mRNA"/>
</dbReference>
<name>C4J787_MAIZE</name>
<organism evidence="1">
    <name type="scientific">Zea mays</name>
    <name type="common">Maize</name>
    <dbReference type="NCBI Taxonomy" id="4577"/>
    <lineage>
        <taxon>Eukaryota</taxon>
        <taxon>Viridiplantae</taxon>
        <taxon>Streptophyta</taxon>
        <taxon>Embryophyta</taxon>
        <taxon>Tracheophyta</taxon>
        <taxon>Spermatophyta</taxon>
        <taxon>Magnoliopsida</taxon>
        <taxon>Liliopsida</taxon>
        <taxon>Poales</taxon>
        <taxon>Poaceae</taxon>
        <taxon>PACMAD clade</taxon>
        <taxon>Panicoideae</taxon>
        <taxon>Andropogonodae</taxon>
        <taxon>Andropogoneae</taxon>
        <taxon>Tripsacinae</taxon>
        <taxon>Zea</taxon>
    </lineage>
</organism>
<proteinExistence type="evidence at transcript level"/>
<sequence length="40" mass="4275">MVVSEENRVSRVCHVAVDLGLQISCSDDVVEGGCLTVQAR</sequence>